<proteinExistence type="predicted"/>
<dbReference type="Proteomes" id="UP000828941">
    <property type="component" value="Chromosome 6"/>
</dbReference>
<comment type="caution">
    <text evidence="1">The sequence shown here is derived from an EMBL/GenBank/DDBJ whole genome shotgun (WGS) entry which is preliminary data.</text>
</comment>
<name>A0ACB9NQ22_BAUVA</name>
<keyword evidence="2" id="KW-1185">Reference proteome</keyword>
<evidence type="ECO:0000313" key="1">
    <source>
        <dbReference type="EMBL" id="KAI4338121.1"/>
    </source>
</evidence>
<gene>
    <name evidence="1" type="ORF">L6164_016470</name>
</gene>
<reference evidence="1 2" key="1">
    <citation type="journal article" date="2022" name="DNA Res.">
        <title>Chromosomal-level genome assembly of the orchid tree Bauhinia variegata (Leguminosae; Cercidoideae) supports the allotetraploid origin hypothesis of Bauhinia.</title>
        <authorList>
            <person name="Zhong Y."/>
            <person name="Chen Y."/>
            <person name="Zheng D."/>
            <person name="Pang J."/>
            <person name="Liu Y."/>
            <person name="Luo S."/>
            <person name="Meng S."/>
            <person name="Qian L."/>
            <person name="Wei D."/>
            <person name="Dai S."/>
            <person name="Zhou R."/>
        </authorList>
    </citation>
    <scope>NUCLEOTIDE SEQUENCE [LARGE SCALE GENOMIC DNA]</scope>
    <source>
        <strain evidence="1">BV-YZ2020</strain>
    </source>
</reference>
<accession>A0ACB9NQ22</accession>
<dbReference type="EMBL" id="CM039431">
    <property type="protein sequence ID" value="KAI4338121.1"/>
    <property type="molecule type" value="Genomic_DNA"/>
</dbReference>
<protein>
    <submittedName>
        <fullName evidence="1">Uncharacterized protein</fullName>
    </submittedName>
</protein>
<sequence length="226" mass="24610">MCTLQKRGNLFILTLTGADEHRLNPTLLNAIQSALRRVRAEATASSALITTAHGKYFCNGFDLAWAQSLEDRMVLMDSMLRSVISDLISLPMPTIAAVTGHASGAGYILALSHDYILMRSDRGFLYMSELNIKLVIAAWFIALVEAKIGSPAARREVVMTAAKEALKLGIIDSAHNSAEQTVQAAMLLGEDLVKRGWAGHVYGENRKQLLGRVLDTIGEISTVSRL</sequence>
<evidence type="ECO:0000313" key="2">
    <source>
        <dbReference type="Proteomes" id="UP000828941"/>
    </source>
</evidence>
<organism evidence="1 2">
    <name type="scientific">Bauhinia variegata</name>
    <name type="common">Purple orchid tree</name>
    <name type="synonym">Phanera variegata</name>
    <dbReference type="NCBI Taxonomy" id="167791"/>
    <lineage>
        <taxon>Eukaryota</taxon>
        <taxon>Viridiplantae</taxon>
        <taxon>Streptophyta</taxon>
        <taxon>Embryophyta</taxon>
        <taxon>Tracheophyta</taxon>
        <taxon>Spermatophyta</taxon>
        <taxon>Magnoliopsida</taxon>
        <taxon>eudicotyledons</taxon>
        <taxon>Gunneridae</taxon>
        <taxon>Pentapetalae</taxon>
        <taxon>rosids</taxon>
        <taxon>fabids</taxon>
        <taxon>Fabales</taxon>
        <taxon>Fabaceae</taxon>
        <taxon>Cercidoideae</taxon>
        <taxon>Cercideae</taxon>
        <taxon>Bauhiniinae</taxon>
        <taxon>Bauhinia</taxon>
    </lineage>
</organism>